<dbReference type="InterPro" id="IPR050297">
    <property type="entry name" value="LipidA_mod_glycosyltrf_83"/>
</dbReference>
<keyword evidence="6 8" id="KW-1133">Transmembrane helix</keyword>
<comment type="caution">
    <text evidence="10">The sequence shown here is derived from an EMBL/GenBank/DDBJ whole genome shotgun (WGS) entry which is preliminary data.</text>
</comment>
<keyword evidence="11" id="KW-1185">Reference proteome</keyword>
<proteinExistence type="predicted"/>
<dbReference type="PANTHER" id="PTHR33908:SF11">
    <property type="entry name" value="MEMBRANE PROTEIN"/>
    <property type="match status" value="1"/>
</dbReference>
<evidence type="ECO:0000313" key="10">
    <source>
        <dbReference type="EMBL" id="GEO94620.1"/>
    </source>
</evidence>
<feature type="transmembrane region" description="Helical" evidence="8">
    <location>
        <begin position="203"/>
        <end position="229"/>
    </location>
</feature>
<keyword evidence="2" id="KW-1003">Cell membrane</keyword>
<keyword evidence="3" id="KW-0328">Glycosyltransferase</keyword>
<feature type="transmembrane region" description="Helical" evidence="8">
    <location>
        <begin position="123"/>
        <end position="142"/>
    </location>
</feature>
<reference evidence="10 11" key="1">
    <citation type="submission" date="2019-07" db="EMBL/GenBank/DDBJ databases">
        <title>Whole genome shotgun sequence of Kocuria turfanensis NBRC 107627.</title>
        <authorList>
            <person name="Hosoyama A."/>
            <person name="Uohara A."/>
            <person name="Ohji S."/>
            <person name="Ichikawa N."/>
        </authorList>
    </citation>
    <scope>NUCLEOTIDE SEQUENCE [LARGE SCALE GENOMIC DNA]</scope>
    <source>
        <strain evidence="10 11">NBRC 107627</strain>
    </source>
</reference>
<dbReference type="GO" id="GO:0016763">
    <property type="term" value="F:pentosyltransferase activity"/>
    <property type="evidence" value="ECO:0007669"/>
    <property type="project" value="TreeGrafter"/>
</dbReference>
<comment type="subcellular location">
    <subcellularLocation>
        <location evidence="1">Cell membrane</location>
        <topology evidence="1">Multi-pass membrane protein</topology>
    </subcellularLocation>
</comment>
<protein>
    <recommendedName>
        <fullName evidence="9">Glycosyltransferase RgtA/B/C/D-like domain-containing protein</fullName>
    </recommendedName>
</protein>
<dbReference type="GO" id="GO:0009103">
    <property type="term" value="P:lipopolysaccharide biosynthetic process"/>
    <property type="evidence" value="ECO:0007669"/>
    <property type="project" value="UniProtKB-ARBA"/>
</dbReference>
<gene>
    <name evidence="10" type="ORF">KTU01_07430</name>
</gene>
<evidence type="ECO:0000256" key="8">
    <source>
        <dbReference type="SAM" id="Phobius"/>
    </source>
</evidence>
<dbReference type="STRING" id="388357.GCA_001580365_03262"/>
<feature type="transmembrane region" description="Helical" evidence="8">
    <location>
        <begin position="394"/>
        <end position="413"/>
    </location>
</feature>
<evidence type="ECO:0000256" key="5">
    <source>
        <dbReference type="ARBA" id="ARBA00022692"/>
    </source>
</evidence>
<dbReference type="EMBL" id="BJZS01000022">
    <property type="protein sequence ID" value="GEO94620.1"/>
    <property type="molecule type" value="Genomic_DNA"/>
</dbReference>
<evidence type="ECO:0000256" key="4">
    <source>
        <dbReference type="ARBA" id="ARBA00022679"/>
    </source>
</evidence>
<feature type="transmembrane region" description="Helical" evidence="8">
    <location>
        <begin position="305"/>
        <end position="325"/>
    </location>
</feature>
<evidence type="ECO:0000256" key="7">
    <source>
        <dbReference type="ARBA" id="ARBA00023136"/>
    </source>
</evidence>
<organism evidence="10 11">
    <name type="scientific">Kocuria turfanensis</name>
    <dbReference type="NCBI Taxonomy" id="388357"/>
    <lineage>
        <taxon>Bacteria</taxon>
        <taxon>Bacillati</taxon>
        <taxon>Actinomycetota</taxon>
        <taxon>Actinomycetes</taxon>
        <taxon>Micrococcales</taxon>
        <taxon>Micrococcaceae</taxon>
        <taxon>Kocuria</taxon>
    </lineage>
</organism>
<dbReference type="Proteomes" id="UP000321103">
    <property type="component" value="Unassembled WGS sequence"/>
</dbReference>
<accession>A0A512IA89</accession>
<dbReference type="PANTHER" id="PTHR33908">
    <property type="entry name" value="MANNOSYLTRANSFERASE YKCB-RELATED"/>
    <property type="match status" value="1"/>
</dbReference>
<dbReference type="AlphaFoldDB" id="A0A512IA89"/>
<evidence type="ECO:0000313" key="11">
    <source>
        <dbReference type="Proteomes" id="UP000321103"/>
    </source>
</evidence>
<feature type="transmembrane region" description="Helical" evidence="8">
    <location>
        <begin position="148"/>
        <end position="167"/>
    </location>
</feature>
<evidence type="ECO:0000256" key="1">
    <source>
        <dbReference type="ARBA" id="ARBA00004651"/>
    </source>
</evidence>
<evidence type="ECO:0000256" key="2">
    <source>
        <dbReference type="ARBA" id="ARBA00022475"/>
    </source>
</evidence>
<evidence type="ECO:0000256" key="6">
    <source>
        <dbReference type="ARBA" id="ARBA00022989"/>
    </source>
</evidence>
<keyword evidence="4" id="KW-0808">Transferase</keyword>
<evidence type="ECO:0000259" key="9">
    <source>
        <dbReference type="Pfam" id="PF13231"/>
    </source>
</evidence>
<dbReference type="Pfam" id="PF13231">
    <property type="entry name" value="PMT_2"/>
    <property type="match status" value="1"/>
</dbReference>
<feature type="transmembrane region" description="Helical" evidence="8">
    <location>
        <begin position="352"/>
        <end position="374"/>
    </location>
</feature>
<keyword evidence="5 8" id="KW-0812">Transmembrane</keyword>
<dbReference type="GO" id="GO:0005886">
    <property type="term" value="C:plasma membrane"/>
    <property type="evidence" value="ECO:0007669"/>
    <property type="project" value="UniProtKB-SubCell"/>
</dbReference>
<feature type="transmembrane region" description="Helical" evidence="8">
    <location>
        <begin position="330"/>
        <end position="346"/>
    </location>
</feature>
<sequence>MTVVAAEPATAPSVLSQHVTGPGKWGRMRDGVRRIPHDRAVLAVLAVLLVALAVLSVWNITESSAFQDDEGTYTSQAFSVLEDGRLAPYTYWYDHPPLGWIQLAFLVWLPQLLGLGGDTHIGAARMVIAPFFVATATLIYLIARRMEVRRPLAVVAAALFALSPLALTIGRQVYLDNIGVTWLLLAYYLVLSPRNALWHHIGAGIFFAVAVLSKETLAIFGPSLLLALLNRPTWTNRAFSVVGFLVVGGAALALYPLMALLRGEFFSGGGHVSLQDALVYQFLTRSGSGSIWEAGSSRAELLQGWLFYDRPLVVVGLVAAVLCLVQRRSMWIPVGIAFFSVPIVTGEGYLPAMYIIGILPFLALAVCCALNMAWGWLERVADQQTPSVRRAVRAAGAVTLAFVILVTVAPQWVGQNRTLLTHETNQDWSSALAWVEENIPRDDTVLAPYAMWQDLSASGWSDAWSVVATEKADLDPEFLNQHPEGADAIDWVVVGPFVESNIDQLGLTTAGEALENSVPVQTFGGWSIHRVLND</sequence>
<feature type="transmembrane region" description="Helical" evidence="8">
    <location>
        <begin position="241"/>
        <end position="261"/>
    </location>
</feature>
<feature type="transmembrane region" description="Helical" evidence="8">
    <location>
        <begin position="40"/>
        <end position="60"/>
    </location>
</feature>
<evidence type="ECO:0000256" key="3">
    <source>
        <dbReference type="ARBA" id="ARBA00022676"/>
    </source>
</evidence>
<feature type="domain" description="Glycosyltransferase RgtA/B/C/D-like" evidence="9">
    <location>
        <begin position="114"/>
        <end position="253"/>
    </location>
</feature>
<name>A0A512IA89_9MICC</name>
<keyword evidence="7 8" id="KW-0472">Membrane</keyword>
<dbReference type="InterPro" id="IPR038731">
    <property type="entry name" value="RgtA/B/C-like"/>
</dbReference>